<evidence type="ECO:0000256" key="6">
    <source>
        <dbReference type="ARBA" id="ARBA00023136"/>
    </source>
</evidence>
<dbReference type="InterPro" id="IPR042094">
    <property type="entry name" value="T2SS_GspF_sf"/>
</dbReference>
<feature type="transmembrane region" description="Helical" evidence="7">
    <location>
        <begin position="213"/>
        <end position="241"/>
    </location>
</feature>
<evidence type="ECO:0000256" key="4">
    <source>
        <dbReference type="ARBA" id="ARBA00022692"/>
    </source>
</evidence>
<feature type="transmembrane region" description="Helical" evidence="7">
    <location>
        <begin position="108"/>
        <end position="125"/>
    </location>
</feature>
<evidence type="ECO:0000256" key="3">
    <source>
        <dbReference type="ARBA" id="ARBA00022475"/>
    </source>
</evidence>
<evidence type="ECO:0000256" key="1">
    <source>
        <dbReference type="ARBA" id="ARBA00004651"/>
    </source>
</evidence>
<evidence type="ECO:0000313" key="9">
    <source>
        <dbReference type="EMBL" id="EES53926.1"/>
    </source>
</evidence>
<accession>C6HTZ8</accession>
<proteinExistence type="inferred from homology"/>
<name>C6HTZ8_9BACT</name>
<dbReference type="Proteomes" id="UP000009374">
    <property type="component" value="Unassembled WGS sequence"/>
</dbReference>
<evidence type="ECO:0000256" key="5">
    <source>
        <dbReference type="ARBA" id="ARBA00022989"/>
    </source>
</evidence>
<dbReference type="AlphaFoldDB" id="C6HTZ8"/>
<gene>
    <name evidence="9" type="ORF">UBAL3_44810063</name>
</gene>
<reference evidence="9 10" key="1">
    <citation type="journal article" date="2009" name="Appl. Environ. Microbiol.">
        <title>Community genomic and proteomic analyses of chemoautotrophic iron-oxidizing "Leptospirillum rubarum" (Group II) and "Leptospirillum ferrodiazotrophum" (Group III) bacteria in acid mine drainage biofilms.</title>
        <authorList>
            <person name="Goltsman D.S."/>
            <person name="Denef V.J."/>
            <person name="Singer S.W."/>
            <person name="VerBerkmoes N.C."/>
            <person name="Lefsrud M."/>
            <person name="Mueller R.S."/>
            <person name="Dick G.J."/>
            <person name="Sun C.L."/>
            <person name="Wheeler K.E."/>
            <person name="Zemla A."/>
            <person name="Baker B.J."/>
            <person name="Hauser L."/>
            <person name="Land M."/>
            <person name="Shah M.B."/>
            <person name="Thelen M.P."/>
            <person name="Hettich R.L."/>
            <person name="Banfield J.F."/>
        </authorList>
    </citation>
    <scope>NUCLEOTIDE SEQUENCE [LARGE SCALE GENOMIC DNA]</scope>
</reference>
<comment type="subcellular location">
    <subcellularLocation>
        <location evidence="1">Cell membrane</location>
        <topology evidence="1">Multi-pass membrane protein</topology>
    </subcellularLocation>
</comment>
<evidence type="ECO:0000313" key="10">
    <source>
        <dbReference type="Proteomes" id="UP000009374"/>
    </source>
</evidence>
<comment type="similarity">
    <text evidence="2">Belongs to the GSP F family.</text>
</comment>
<feature type="domain" description="Type II secretion system protein GspF" evidence="8">
    <location>
        <begin position="113"/>
        <end position="234"/>
    </location>
</feature>
<keyword evidence="6 7" id="KW-0472">Membrane</keyword>
<keyword evidence="5 7" id="KW-1133">Transmembrane helix</keyword>
<dbReference type="PANTHER" id="PTHR30012:SF0">
    <property type="entry name" value="TYPE II SECRETION SYSTEM PROTEIN F-RELATED"/>
    <property type="match status" value="1"/>
</dbReference>
<dbReference type="PANTHER" id="PTHR30012">
    <property type="entry name" value="GENERAL SECRETION PATHWAY PROTEIN"/>
    <property type="match status" value="1"/>
</dbReference>
<keyword evidence="3" id="KW-1003">Cell membrane</keyword>
<dbReference type="InterPro" id="IPR003004">
    <property type="entry name" value="GspF/PilC"/>
</dbReference>
<sequence>MSKLKSDVMKNLFVPAIEIVLMVVFLVFAFFFLLPRMARVFGQFPGSDKPSGLLALSLYLSANPGVALAAFLMGMGSIVAVVSLRSFRRGVVSALRRIKSVDRLLRIYRTYTFLLTFSSLVTSGVPSAEALAKMEAGAQKGEDAELFSRMRYGLTREAKKFSGVVADCDVFAEDFADWLGAIENTNAFDDEIRKMEKAYGEIFSSQLAFAQSLVAPAMVILSGAGAVLMGLTLYQPLLGLVSKVMGKMM</sequence>
<protein>
    <submittedName>
        <fullName evidence="9">Type II secretion system protein</fullName>
    </submittedName>
</protein>
<organism evidence="9 10">
    <name type="scientific">Leptospirillum ferrodiazotrophum</name>
    <dbReference type="NCBI Taxonomy" id="412449"/>
    <lineage>
        <taxon>Bacteria</taxon>
        <taxon>Pseudomonadati</taxon>
        <taxon>Nitrospirota</taxon>
        <taxon>Nitrospiria</taxon>
        <taxon>Nitrospirales</taxon>
        <taxon>Nitrospiraceae</taxon>
        <taxon>Leptospirillum</taxon>
    </lineage>
</organism>
<dbReference type="Pfam" id="PF00482">
    <property type="entry name" value="T2SSF"/>
    <property type="match status" value="1"/>
</dbReference>
<feature type="transmembrane region" description="Helical" evidence="7">
    <location>
        <begin position="66"/>
        <end position="87"/>
    </location>
</feature>
<evidence type="ECO:0000256" key="7">
    <source>
        <dbReference type="SAM" id="Phobius"/>
    </source>
</evidence>
<dbReference type="Gene3D" id="1.20.81.30">
    <property type="entry name" value="Type II secretion system (T2SS), domain F"/>
    <property type="match status" value="1"/>
</dbReference>
<dbReference type="GO" id="GO:0005886">
    <property type="term" value="C:plasma membrane"/>
    <property type="evidence" value="ECO:0007669"/>
    <property type="project" value="UniProtKB-SubCell"/>
</dbReference>
<keyword evidence="4 7" id="KW-0812">Transmembrane</keyword>
<evidence type="ECO:0000259" key="8">
    <source>
        <dbReference type="Pfam" id="PF00482"/>
    </source>
</evidence>
<feature type="transmembrane region" description="Helical" evidence="7">
    <location>
        <begin position="12"/>
        <end position="34"/>
    </location>
</feature>
<dbReference type="EMBL" id="GG693852">
    <property type="protein sequence ID" value="EES53926.1"/>
    <property type="molecule type" value="Genomic_DNA"/>
</dbReference>
<evidence type="ECO:0000256" key="2">
    <source>
        <dbReference type="ARBA" id="ARBA00005745"/>
    </source>
</evidence>
<dbReference type="InterPro" id="IPR018076">
    <property type="entry name" value="T2SS_GspF_dom"/>
</dbReference>
<keyword evidence="10" id="KW-1185">Reference proteome</keyword>